<dbReference type="InterPro" id="IPR041492">
    <property type="entry name" value="HAD_2"/>
</dbReference>
<dbReference type="AlphaFoldDB" id="A0A3B0TVW9"/>
<organism evidence="1">
    <name type="scientific">hydrothermal vent metagenome</name>
    <dbReference type="NCBI Taxonomy" id="652676"/>
    <lineage>
        <taxon>unclassified sequences</taxon>
        <taxon>metagenomes</taxon>
        <taxon>ecological metagenomes</taxon>
    </lineage>
</organism>
<dbReference type="SUPFAM" id="SSF56784">
    <property type="entry name" value="HAD-like"/>
    <property type="match status" value="1"/>
</dbReference>
<reference evidence="1" key="1">
    <citation type="submission" date="2018-06" db="EMBL/GenBank/DDBJ databases">
        <authorList>
            <person name="Zhirakovskaya E."/>
        </authorList>
    </citation>
    <scope>NUCLEOTIDE SEQUENCE</scope>
</reference>
<dbReference type="InterPro" id="IPR036412">
    <property type="entry name" value="HAD-like_sf"/>
</dbReference>
<dbReference type="Pfam" id="PF13419">
    <property type="entry name" value="HAD_2"/>
    <property type="match status" value="1"/>
</dbReference>
<dbReference type="PANTHER" id="PTHR43481:SF4">
    <property type="entry name" value="GLYCEROL-1-PHOSPHATE PHOSPHOHYDROLASE 1-RELATED"/>
    <property type="match status" value="1"/>
</dbReference>
<sequence length="202" mass="22353">MEIIVDPKAKGLIFDLDGTLSNSLPVHVHNWNALGEKYGFKFDNNILHRMTGRPTIEFARVIIEENNLSVSAEELVKSKQELFWGSVGLVTPIKEVLAIVKKYYGKLPMSVGTGASRRSAELQLATLKIDYCFVAVVSANDVSRHKPDPDTFLRCAELMGVEPSECQVFEDGVLGIAAAKNAGMMVTDVREYIDYGSWVLSK</sequence>
<dbReference type="GO" id="GO:0050308">
    <property type="term" value="F:sugar-phosphatase activity"/>
    <property type="evidence" value="ECO:0007669"/>
    <property type="project" value="TreeGrafter"/>
</dbReference>
<dbReference type="Gene3D" id="1.10.150.240">
    <property type="entry name" value="Putative phosphatase, domain 2"/>
    <property type="match status" value="1"/>
</dbReference>
<dbReference type="InterPro" id="IPR006439">
    <property type="entry name" value="HAD-SF_hydro_IA"/>
</dbReference>
<dbReference type="PRINTS" id="PR00413">
    <property type="entry name" value="HADHALOGNASE"/>
</dbReference>
<dbReference type="PANTHER" id="PTHR43481">
    <property type="entry name" value="FRUCTOSE-1-PHOSPHATE PHOSPHATASE"/>
    <property type="match status" value="1"/>
</dbReference>
<gene>
    <name evidence="1" type="ORF">MNBD_BACTEROID01-1350</name>
</gene>
<accession>A0A3B0TVW9</accession>
<protein>
    <submittedName>
        <fullName evidence="1">Fructose-1-phosphate phosphatase YqaB</fullName>
        <ecNumber evidence="1">3.1.3.-</ecNumber>
    </submittedName>
</protein>
<dbReference type="EMBL" id="UOEP01000008">
    <property type="protein sequence ID" value="VAW12734.1"/>
    <property type="molecule type" value="Genomic_DNA"/>
</dbReference>
<name>A0A3B0TVW9_9ZZZZ</name>
<dbReference type="EC" id="3.1.3.-" evidence="1"/>
<dbReference type="Gene3D" id="3.40.50.1000">
    <property type="entry name" value="HAD superfamily/HAD-like"/>
    <property type="match status" value="1"/>
</dbReference>
<dbReference type="InterPro" id="IPR023198">
    <property type="entry name" value="PGP-like_dom2"/>
</dbReference>
<keyword evidence="1" id="KW-0378">Hydrolase</keyword>
<evidence type="ECO:0000313" key="1">
    <source>
        <dbReference type="EMBL" id="VAW12734.1"/>
    </source>
</evidence>
<dbReference type="NCBIfam" id="TIGR01509">
    <property type="entry name" value="HAD-SF-IA-v3"/>
    <property type="match status" value="1"/>
</dbReference>
<dbReference type="InterPro" id="IPR023214">
    <property type="entry name" value="HAD_sf"/>
</dbReference>
<dbReference type="SFLD" id="SFLDS00003">
    <property type="entry name" value="Haloacid_Dehalogenase"/>
    <property type="match status" value="1"/>
</dbReference>
<dbReference type="SFLD" id="SFLDG01129">
    <property type="entry name" value="C1.5:_HAD__Beta-PGM__Phosphata"/>
    <property type="match status" value="1"/>
</dbReference>
<dbReference type="InterPro" id="IPR051806">
    <property type="entry name" value="HAD-like_SPP"/>
</dbReference>
<proteinExistence type="predicted"/>
<dbReference type="CDD" id="cd07505">
    <property type="entry name" value="HAD_BPGM-like"/>
    <property type="match status" value="1"/>
</dbReference>